<proteinExistence type="predicted"/>
<dbReference type="InterPro" id="IPR019587">
    <property type="entry name" value="Polyketide_cyclase/dehydratase"/>
</dbReference>
<dbReference type="EMBL" id="JAOPJZ010000003">
    <property type="protein sequence ID" value="MCU4751511.1"/>
    <property type="molecule type" value="Genomic_DNA"/>
</dbReference>
<accession>A0AAP3E5L0</accession>
<dbReference type="Gene3D" id="3.30.530.20">
    <property type="match status" value="1"/>
</dbReference>
<organism evidence="1 2">
    <name type="scientific">Natronosalvus hydrolyticus</name>
    <dbReference type="NCBI Taxonomy" id="2979988"/>
    <lineage>
        <taxon>Archaea</taxon>
        <taxon>Methanobacteriati</taxon>
        <taxon>Methanobacteriota</taxon>
        <taxon>Stenosarchaea group</taxon>
        <taxon>Halobacteria</taxon>
        <taxon>Halobacteriales</taxon>
        <taxon>Natrialbaceae</taxon>
        <taxon>Natronosalvus</taxon>
    </lineage>
</organism>
<keyword evidence="2" id="KW-1185">Reference proteome</keyword>
<dbReference type="RefSeq" id="WP_342807381.1">
    <property type="nucleotide sequence ID" value="NZ_JAOPJZ010000003.1"/>
</dbReference>
<evidence type="ECO:0000313" key="1">
    <source>
        <dbReference type="EMBL" id="MCU4751511.1"/>
    </source>
</evidence>
<evidence type="ECO:0000313" key="2">
    <source>
        <dbReference type="Proteomes" id="UP001321047"/>
    </source>
</evidence>
<reference evidence="1 2" key="1">
    <citation type="submission" date="2022-09" db="EMBL/GenBank/DDBJ databases">
        <title>Enrichment on poylsaccharides allowed isolation of novel metabolic and taxonomic groups of Haloarchaea.</title>
        <authorList>
            <person name="Sorokin D.Y."/>
            <person name="Elcheninov A.G."/>
            <person name="Khizhniak T.V."/>
            <person name="Kolganova T.V."/>
            <person name="Kublanov I.V."/>
        </authorList>
    </citation>
    <scope>NUCLEOTIDE SEQUENCE [LARGE SCALE GENOMIC DNA]</scope>
    <source>
        <strain evidence="1 2">AArc-curdl1</strain>
    </source>
</reference>
<dbReference type="Proteomes" id="UP001321047">
    <property type="component" value="Unassembled WGS sequence"/>
</dbReference>
<name>A0AAP3E5L0_9EURY</name>
<dbReference type="SUPFAM" id="SSF55961">
    <property type="entry name" value="Bet v1-like"/>
    <property type="match status" value="1"/>
</dbReference>
<dbReference type="Pfam" id="PF10604">
    <property type="entry name" value="Polyketide_cyc2"/>
    <property type="match status" value="1"/>
</dbReference>
<sequence>MPTFEHTVEIASPIHQVFEFGADPENWQRTTPGLTHVEVVEQTEDGFRMDATYKLLGKSMDGDMEFTVVEPNEHTVTTFESPGMTGELHYHYAETEAGTTVTQRAEYELGDSMLERILEPVAKRYNKRQFKNSLQTSKDLIEAEAPQTVEA</sequence>
<protein>
    <submittedName>
        <fullName evidence="1">SRPBCC family protein</fullName>
    </submittedName>
</protein>
<dbReference type="AlphaFoldDB" id="A0AAP3E5L0"/>
<comment type="caution">
    <text evidence="1">The sequence shown here is derived from an EMBL/GenBank/DDBJ whole genome shotgun (WGS) entry which is preliminary data.</text>
</comment>
<gene>
    <name evidence="1" type="ORF">OB919_05880</name>
</gene>
<dbReference type="InterPro" id="IPR023393">
    <property type="entry name" value="START-like_dom_sf"/>
</dbReference>